<dbReference type="GeneID" id="95521544"/>
<keyword evidence="3" id="KW-0805">Transcription regulation</keyword>
<dbReference type="PANTHER" id="PTHR30363">
    <property type="entry name" value="HTH-TYPE TRANSCRIPTIONAL REGULATOR SRLR-RELATED"/>
    <property type="match status" value="1"/>
</dbReference>
<accession>A0A2Z5JGP0</accession>
<dbReference type="InterPro" id="IPR036390">
    <property type="entry name" value="WH_DNA-bd_sf"/>
</dbReference>
<sequence>MLPAERHRRISTVVERSGTISTESLAEQLGVSAETVRRDLAQMEKQGHLMRVRGGAAALSVVRGLSGEEASFTERSASQQQAKTAIGRAAADLVRSGMTVVIDVGTTALQVACALAPDFRGTVATPSLLVAAELSTRPHVDVLIPGGRIRGGDLVCSGPLTVDFFNGLYADMAFLGSGGVDSSAGMTDFHFEENATKRAILARSALSYVLADGSKLGRVAPHRVCGFDDCTGLITDQAPEPSLASVIEQSGAVVISAGHS</sequence>
<dbReference type="SMART" id="SM00420">
    <property type="entry name" value="HTH_DEOR"/>
    <property type="match status" value="1"/>
</dbReference>
<evidence type="ECO:0000256" key="1">
    <source>
        <dbReference type="ARBA" id="ARBA00021390"/>
    </source>
</evidence>
<keyword evidence="4" id="KW-0238">DNA-binding</keyword>
<dbReference type="Pfam" id="PF00455">
    <property type="entry name" value="DeoRC"/>
    <property type="match status" value="1"/>
</dbReference>
<evidence type="ECO:0000256" key="6">
    <source>
        <dbReference type="ARBA" id="ARBA00024937"/>
    </source>
</evidence>
<dbReference type="PROSITE" id="PS00894">
    <property type="entry name" value="HTH_DEOR_1"/>
    <property type="match status" value="1"/>
</dbReference>
<dbReference type="GO" id="GO:0003677">
    <property type="term" value="F:DNA binding"/>
    <property type="evidence" value="ECO:0007669"/>
    <property type="project" value="UniProtKB-KW"/>
</dbReference>
<dbReference type="PRINTS" id="PR00037">
    <property type="entry name" value="HTHLACR"/>
</dbReference>
<dbReference type="Gene3D" id="1.10.10.10">
    <property type="entry name" value="Winged helix-like DNA-binding domain superfamily/Winged helix DNA-binding domain"/>
    <property type="match status" value="1"/>
</dbReference>
<feature type="domain" description="HTH deoR-type" evidence="7">
    <location>
        <begin position="3"/>
        <end position="58"/>
    </location>
</feature>
<dbReference type="GO" id="GO:0003700">
    <property type="term" value="F:DNA-binding transcription factor activity"/>
    <property type="evidence" value="ECO:0007669"/>
    <property type="project" value="InterPro"/>
</dbReference>
<protein>
    <recommendedName>
        <fullName evidence="1">Lactose phosphotransferase system repressor</fullName>
    </recommendedName>
</protein>
<dbReference type="EMBL" id="CP027306">
    <property type="protein sequence ID" value="AXE79520.1"/>
    <property type="molecule type" value="Genomic_DNA"/>
</dbReference>
<dbReference type="InterPro" id="IPR037171">
    <property type="entry name" value="NagB/RpiA_transferase-like"/>
</dbReference>
<evidence type="ECO:0000256" key="4">
    <source>
        <dbReference type="ARBA" id="ARBA00023125"/>
    </source>
</evidence>
<dbReference type="Gene3D" id="3.40.50.1360">
    <property type="match status" value="1"/>
</dbReference>
<proteinExistence type="predicted"/>
<evidence type="ECO:0000256" key="2">
    <source>
        <dbReference type="ARBA" id="ARBA00022491"/>
    </source>
</evidence>
<dbReference type="SUPFAM" id="SSF100950">
    <property type="entry name" value="NagB/RpiA/CoA transferase-like"/>
    <property type="match status" value="1"/>
</dbReference>
<dbReference type="InterPro" id="IPR036388">
    <property type="entry name" value="WH-like_DNA-bd_sf"/>
</dbReference>
<dbReference type="AlphaFoldDB" id="A0A2Z5JGP0"/>
<dbReference type="RefSeq" id="WP_114246046.1">
    <property type="nucleotide sequence ID" value="NZ_CP027306.1"/>
</dbReference>
<name>A0A2Z5JGP0_STRAR</name>
<dbReference type="InterPro" id="IPR050313">
    <property type="entry name" value="Carb_Metab_HTH_regulators"/>
</dbReference>
<keyword evidence="2" id="KW-0678">Repressor</keyword>
<gene>
    <name evidence="8" type="ORF">C5746_24340</name>
</gene>
<dbReference type="Pfam" id="PF08220">
    <property type="entry name" value="HTH_DeoR"/>
    <property type="match status" value="1"/>
</dbReference>
<evidence type="ECO:0000256" key="5">
    <source>
        <dbReference type="ARBA" id="ARBA00023163"/>
    </source>
</evidence>
<dbReference type="KEGG" id="sata:C5746_24340"/>
<dbReference type="PROSITE" id="PS51000">
    <property type="entry name" value="HTH_DEOR_2"/>
    <property type="match status" value="1"/>
</dbReference>
<dbReference type="Proteomes" id="UP000252698">
    <property type="component" value="Chromosome"/>
</dbReference>
<evidence type="ECO:0000313" key="9">
    <source>
        <dbReference type="Proteomes" id="UP000252698"/>
    </source>
</evidence>
<dbReference type="InterPro" id="IPR001034">
    <property type="entry name" value="DeoR_HTH"/>
</dbReference>
<evidence type="ECO:0000256" key="3">
    <source>
        <dbReference type="ARBA" id="ARBA00023015"/>
    </source>
</evidence>
<dbReference type="InterPro" id="IPR018356">
    <property type="entry name" value="Tscrpt_reg_HTH_DeoR_CS"/>
</dbReference>
<comment type="function">
    <text evidence="6">Repressor of the lactose catabolism operon. Galactose-6-phosphate is the inducer.</text>
</comment>
<evidence type="ECO:0000259" key="7">
    <source>
        <dbReference type="PROSITE" id="PS51000"/>
    </source>
</evidence>
<dbReference type="PANTHER" id="PTHR30363:SF4">
    <property type="entry name" value="GLYCEROL-3-PHOSPHATE REGULON REPRESSOR"/>
    <property type="match status" value="1"/>
</dbReference>
<dbReference type="SMART" id="SM01134">
    <property type="entry name" value="DeoRC"/>
    <property type="match status" value="1"/>
</dbReference>
<dbReference type="SUPFAM" id="SSF46785">
    <property type="entry name" value="Winged helix' DNA-binding domain"/>
    <property type="match status" value="1"/>
</dbReference>
<dbReference type="InterPro" id="IPR014036">
    <property type="entry name" value="DeoR-like_C"/>
</dbReference>
<reference evidence="8 9" key="1">
    <citation type="journal article" date="2018" name="Front. Microbiol.">
        <title>Genome Sequencing of Streptomyces atratus SCSIOZH16 and Activation Production of Nocardamine via Metabolic Engineering.</title>
        <authorList>
            <person name="Li Y."/>
            <person name="Zhang C."/>
            <person name="Liu C."/>
            <person name="Ju J."/>
            <person name="Ma J."/>
        </authorList>
    </citation>
    <scope>NUCLEOTIDE SEQUENCE [LARGE SCALE GENOMIC DNA]</scope>
    <source>
        <strain evidence="8 9">SCSIO_ZH16</strain>
    </source>
</reference>
<evidence type="ECO:0000313" key="8">
    <source>
        <dbReference type="EMBL" id="AXE79520.1"/>
    </source>
</evidence>
<keyword evidence="5" id="KW-0804">Transcription</keyword>
<organism evidence="8 9">
    <name type="scientific">Streptomyces atratus</name>
    <dbReference type="NCBI Taxonomy" id="1893"/>
    <lineage>
        <taxon>Bacteria</taxon>
        <taxon>Bacillati</taxon>
        <taxon>Actinomycetota</taxon>
        <taxon>Actinomycetes</taxon>
        <taxon>Kitasatosporales</taxon>
        <taxon>Streptomycetaceae</taxon>
        <taxon>Streptomyces</taxon>
    </lineage>
</organism>